<comment type="similarity">
    <text evidence="2">Belongs to the ABC transporter superfamily.</text>
</comment>
<comment type="subcellular location">
    <subcellularLocation>
        <location evidence="1">Cell inner membrane</location>
        <topology evidence="1">Peripheral membrane protein</topology>
    </subcellularLocation>
</comment>
<dbReference type="InterPro" id="IPR003439">
    <property type="entry name" value="ABC_transporter-like_ATP-bd"/>
</dbReference>
<dbReference type="Pfam" id="PF00005">
    <property type="entry name" value="ABC_tran"/>
    <property type="match status" value="1"/>
</dbReference>
<dbReference type="NCBIfam" id="TIGR01727">
    <property type="entry name" value="oligo_HPY"/>
    <property type="match status" value="1"/>
</dbReference>
<evidence type="ECO:0000256" key="1">
    <source>
        <dbReference type="ARBA" id="ARBA00004417"/>
    </source>
</evidence>
<evidence type="ECO:0000256" key="11">
    <source>
        <dbReference type="ARBA" id="ARBA00023136"/>
    </source>
</evidence>
<keyword evidence="8" id="KW-0571">Peptide transport</keyword>
<keyword evidence="5" id="KW-0997">Cell inner membrane</keyword>
<organism evidence="14 15">
    <name type="scientific">Paenochrobactrum glaciei</name>
    <dbReference type="NCBI Taxonomy" id="486407"/>
    <lineage>
        <taxon>Bacteria</taxon>
        <taxon>Pseudomonadati</taxon>
        <taxon>Pseudomonadota</taxon>
        <taxon>Alphaproteobacteria</taxon>
        <taxon>Hyphomicrobiales</taxon>
        <taxon>Brucellaceae</taxon>
        <taxon>Paenochrobactrum</taxon>
    </lineage>
</organism>
<evidence type="ECO:0000256" key="7">
    <source>
        <dbReference type="ARBA" id="ARBA00022840"/>
    </source>
</evidence>
<evidence type="ECO:0000256" key="2">
    <source>
        <dbReference type="ARBA" id="ARBA00005417"/>
    </source>
</evidence>
<dbReference type="InterPro" id="IPR017871">
    <property type="entry name" value="ABC_transporter-like_CS"/>
</dbReference>
<evidence type="ECO:0000256" key="5">
    <source>
        <dbReference type="ARBA" id="ARBA00022519"/>
    </source>
</evidence>
<evidence type="ECO:0000256" key="4">
    <source>
        <dbReference type="ARBA" id="ARBA00022475"/>
    </source>
</evidence>
<keyword evidence="3" id="KW-0813">Transport</keyword>
<dbReference type="InterPro" id="IPR027417">
    <property type="entry name" value="P-loop_NTPase"/>
</dbReference>
<evidence type="ECO:0000256" key="6">
    <source>
        <dbReference type="ARBA" id="ARBA00022741"/>
    </source>
</evidence>
<comment type="caution">
    <text evidence="14">The sequence shown here is derived from an EMBL/GenBank/DDBJ whole genome shotgun (WGS) entry which is preliminary data.</text>
</comment>
<name>A0ABN1GNY8_9HYPH</name>
<dbReference type="SUPFAM" id="SSF52540">
    <property type="entry name" value="P-loop containing nucleoside triphosphate hydrolases"/>
    <property type="match status" value="1"/>
</dbReference>
<protein>
    <submittedName>
        <fullName evidence="14">ABC transporter ATP-binding protein</fullName>
    </submittedName>
</protein>
<evidence type="ECO:0000256" key="9">
    <source>
        <dbReference type="ARBA" id="ARBA00022927"/>
    </source>
</evidence>
<gene>
    <name evidence="14" type="ORF">GCM10008943_33110</name>
</gene>
<dbReference type="CDD" id="cd03257">
    <property type="entry name" value="ABC_NikE_OppD_transporters"/>
    <property type="match status" value="1"/>
</dbReference>
<dbReference type="PANTHER" id="PTHR43297:SF2">
    <property type="entry name" value="DIPEPTIDE TRANSPORT ATP-BINDING PROTEIN DPPD"/>
    <property type="match status" value="1"/>
</dbReference>
<dbReference type="Proteomes" id="UP001424441">
    <property type="component" value="Unassembled WGS sequence"/>
</dbReference>
<dbReference type="InterPro" id="IPR003593">
    <property type="entry name" value="AAA+_ATPase"/>
</dbReference>
<dbReference type="EMBL" id="BAAADE010000017">
    <property type="protein sequence ID" value="GAA0615451.1"/>
    <property type="molecule type" value="Genomic_DNA"/>
</dbReference>
<dbReference type="InterPro" id="IPR050388">
    <property type="entry name" value="ABC_Ni/Peptide_Import"/>
</dbReference>
<dbReference type="Pfam" id="PF08352">
    <property type="entry name" value="oligo_HPY"/>
    <property type="match status" value="1"/>
</dbReference>
<dbReference type="PROSITE" id="PS00211">
    <property type="entry name" value="ABC_TRANSPORTER_1"/>
    <property type="match status" value="1"/>
</dbReference>
<evidence type="ECO:0000256" key="12">
    <source>
        <dbReference type="ARBA" id="ARBA00025070"/>
    </source>
</evidence>
<dbReference type="PROSITE" id="PS50893">
    <property type="entry name" value="ABC_TRANSPORTER_2"/>
    <property type="match status" value="1"/>
</dbReference>
<evidence type="ECO:0000313" key="15">
    <source>
        <dbReference type="Proteomes" id="UP001424441"/>
    </source>
</evidence>
<keyword evidence="15" id="KW-1185">Reference proteome</keyword>
<evidence type="ECO:0000256" key="3">
    <source>
        <dbReference type="ARBA" id="ARBA00022448"/>
    </source>
</evidence>
<dbReference type="GO" id="GO:0005524">
    <property type="term" value="F:ATP binding"/>
    <property type="evidence" value="ECO:0007669"/>
    <property type="project" value="UniProtKB-KW"/>
</dbReference>
<reference evidence="14 15" key="1">
    <citation type="journal article" date="2019" name="Int. J. Syst. Evol. Microbiol.">
        <title>The Global Catalogue of Microorganisms (GCM) 10K type strain sequencing project: providing services to taxonomists for standard genome sequencing and annotation.</title>
        <authorList>
            <consortium name="The Broad Institute Genomics Platform"/>
            <consortium name="The Broad Institute Genome Sequencing Center for Infectious Disease"/>
            <person name="Wu L."/>
            <person name="Ma J."/>
        </authorList>
    </citation>
    <scope>NUCLEOTIDE SEQUENCE [LARGE SCALE GENOMIC DNA]</scope>
    <source>
        <strain evidence="14 15">JCM 15115</strain>
    </source>
</reference>
<evidence type="ECO:0000259" key="13">
    <source>
        <dbReference type="PROSITE" id="PS50893"/>
    </source>
</evidence>
<dbReference type="Gene3D" id="3.40.50.300">
    <property type="entry name" value="P-loop containing nucleotide triphosphate hydrolases"/>
    <property type="match status" value="1"/>
</dbReference>
<comment type="function">
    <text evidence="12">Probably part of an ABC transporter complex that could be involved in peptide import. Probably responsible for energy coupling to the transport system.</text>
</comment>
<sequence length="341" mass="37169">MIEKADTMTNASNPTSAGPVLAVNNLNIEIRGESGTFTVVSDMTMSVSAGETVCIVGESGCGKSMTALSLLRLLPEGIDVTKGEITIDNTDFLKLDQRSVEDYRGEKIAMIFQEPLTALNPVLTIGEQIAEAVRQHRKGSKKEAFARAVESLRLVQMPDPERRARQYPHELSGGMRQRAMIALALSCEPRILVADEPTTALDVTVQAQILGLISDLQKRLGTAMVMITHDLGVVAEMADRVVVMYAGRRIEEASVNSLFDNPMHPYTLGLLGAIPRTHTGSDTRLVDIPGTVPPLWALPKGCAFSPRCTKATERCHVERPPFEEKITGHYAACWEVQNACN</sequence>
<accession>A0ABN1GNY8</accession>
<feature type="domain" description="ABC transporter" evidence="13">
    <location>
        <begin position="23"/>
        <end position="271"/>
    </location>
</feature>
<keyword evidence="7 14" id="KW-0067">ATP-binding</keyword>
<evidence type="ECO:0000256" key="10">
    <source>
        <dbReference type="ARBA" id="ARBA00022967"/>
    </source>
</evidence>
<keyword evidence="11" id="KW-0472">Membrane</keyword>
<evidence type="ECO:0000313" key="14">
    <source>
        <dbReference type="EMBL" id="GAA0615451.1"/>
    </source>
</evidence>
<keyword evidence="9" id="KW-0653">Protein transport</keyword>
<proteinExistence type="inferred from homology"/>
<evidence type="ECO:0000256" key="8">
    <source>
        <dbReference type="ARBA" id="ARBA00022856"/>
    </source>
</evidence>
<dbReference type="InterPro" id="IPR013563">
    <property type="entry name" value="Oligopep_ABC_C"/>
</dbReference>
<keyword evidence="10" id="KW-1278">Translocase</keyword>
<dbReference type="SMART" id="SM00382">
    <property type="entry name" value="AAA"/>
    <property type="match status" value="1"/>
</dbReference>
<dbReference type="PANTHER" id="PTHR43297">
    <property type="entry name" value="OLIGOPEPTIDE TRANSPORT ATP-BINDING PROTEIN APPD"/>
    <property type="match status" value="1"/>
</dbReference>
<keyword evidence="4" id="KW-1003">Cell membrane</keyword>
<keyword evidence="6" id="KW-0547">Nucleotide-binding</keyword>